<dbReference type="RefSeq" id="WP_377060933.1">
    <property type="nucleotide sequence ID" value="NZ_JBHSJJ010000001.1"/>
</dbReference>
<organism evidence="4 5">
    <name type="scientific">Negadavirga shengliensis</name>
    <dbReference type="NCBI Taxonomy" id="1389218"/>
    <lineage>
        <taxon>Bacteria</taxon>
        <taxon>Pseudomonadati</taxon>
        <taxon>Bacteroidota</taxon>
        <taxon>Cytophagia</taxon>
        <taxon>Cytophagales</taxon>
        <taxon>Cyclobacteriaceae</taxon>
        <taxon>Negadavirga</taxon>
    </lineage>
</organism>
<dbReference type="Proteomes" id="UP001595818">
    <property type="component" value="Unassembled WGS sequence"/>
</dbReference>
<dbReference type="InterPro" id="IPR024607">
    <property type="entry name" value="Sulfatase_CS"/>
</dbReference>
<dbReference type="PANTHER" id="PTHR43108:SF6">
    <property type="entry name" value="N-SULPHOGLUCOSAMINE SULPHOHYDROLASE"/>
    <property type="match status" value="1"/>
</dbReference>
<feature type="domain" description="N-sulphoglucosamine sulphohydrolase C-terminal" evidence="3">
    <location>
        <begin position="365"/>
        <end position="517"/>
    </location>
</feature>
<dbReference type="Gene3D" id="3.40.720.10">
    <property type="entry name" value="Alkaline Phosphatase, subunit A"/>
    <property type="match status" value="2"/>
</dbReference>
<evidence type="ECO:0000313" key="5">
    <source>
        <dbReference type="Proteomes" id="UP001595818"/>
    </source>
</evidence>
<evidence type="ECO:0000256" key="2">
    <source>
        <dbReference type="ARBA" id="ARBA00022801"/>
    </source>
</evidence>
<dbReference type="InterPro" id="IPR032506">
    <property type="entry name" value="SGSH_C"/>
</dbReference>
<reference evidence="5" key="1">
    <citation type="journal article" date="2019" name="Int. J. Syst. Evol. Microbiol.">
        <title>The Global Catalogue of Microorganisms (GCM) 10K type strain sequencing project: providing services to taxonomists for standard genome sequencing and annotation.</title>
        <authorList>
            <consortium name="The Broad Institute Genomics Platform"/>
            <consortium name="The Broad Institute Genome Sequencing Center for Infectious Disease"/>
            <person name="Wu L."/>
            <person name="Ma J."/>
        </authorList>
    </citation>
    <scope>NUCLEOTIDE SEQUENCE [LARGE SCALE GENOMIC DNA]</scope>
    <source>
        <strain evidence="5">CGMCC 4.7466</strain>
    </source>
</reference>
<accession>A0ABV9SVQ5</accession>
<name>A0ABV9SVQ5_9BACT</name>
<evidence type="ECO:0000313" key="4">
    <source>
        <dbReference type="EMBL" id="MFC4870416.1"/>
    </source>
</evidence>
<dbReference type="SUPFAM" id="SSF53649">
    <property type="entry name" value="Alkaline phosphatase-like"/>
    <property type="match status" value="1"/>
</dbReference>
<proteinExistence type="inferred from homology"/>
<keyword evidence="2" id="KW-0378">Hydrolase</keyword>
<dbReference type="Pfam" id="PF16347">
    <property type="entry name" value="SGSH_C"/>
    <property type="match status" value="1"/>
</dbReference>
<dbReference type="PROSITE" id="PS00523">
    <property type="entry name" value="SULFATASE_1"/>
    <property type="match status" value="1"/>
</dbReference>
<keyword evidence="5" id="KW-1185">Reference proteome</keyword>
<dbReference type="CDD" id="cd16031">
    <property type="entry name" value="G6S_like"/>
    <property type="match status" value="1"/>
</dbReference>
<comment type="caution">
    <text evidence="4">The sequence shown here is derived from an EMBL/GenBank/DDBJ whole genome shotgun (WGS) entry which is preliminary data.</text>
</comment>
<gene>
    <name evidence="4" type="ORF">ACFPFU_01875</name>
</gene>
<protein>
    <submittedName>
        <fullName evidence="4">Sulfatase</fullName>
    </submittedName>
</protein>
<dbReference type="PANTHER" id="PTHR43108">
    <property type="entry name" value="N-ACETYLGLUCOSAMINE-6-SULFATASE FAMILY MEMBER"/>
    <property type="match status" value="1"/>
</dbReference>
<comment type="similarity">
    <text evidence="1">Belongs to the sulfatase family.</text>
</comment>
<dbReference type="EMBL" id="JBHSJJ010000001">
    <property type="protein sequence ID" value="MFC4870416.1"/>
    <property type="molecule type" value="Genomic_DNA"/>
</dbReference>
<dbReference type="InterPro" id="IPR017850">
    <property type="entry name" value="Alkaline_phosphatase_core_sf"/>
</dbReference>
<evidence type="ECO:0000256" key="1">
    <source>
        <dbReference type="ARBA" id="ARBA00008779"/>
    </source>
</evidence>
<sequence>MKNLIVILTGAALLNLYSCNQPNEQKQEDRPNIIFIMSDDHAYQAISAYGHQFNHTPNIDRIAQEGALFSRATVTNSICAPSRAVVLTGKHSFVNGKVDNVQPFDWDQESFPKLLQANGYATAMIGKIHLDGLPQGFDYSMVLPGQGHYYNPDFLINGERTRIEGYVTDITTEHALKWLKEDRDPDKPFLLMYHQKAPHRNWQPAPEYLTLFDDTTFTPPPTYLDAESGYAGRGTAAKTQEMEIDGHAQWGHDFKMVVDPKGDSTGFSRELARFNKEQLEQWKAAYDPKNEAFKQAYGKGDESTFGDAKRREIGVWKYNRYIKDYLRTIQSVDDGVGEVLDYLEKNGLADNTIVVYTSDQGFYLGEHGWFDKRFMYEQSFRTPLLVKYPREIQPGTVIDHLVQNLDFAPTFLDYAGVPVPEDMQGASFRQLLNGESNEWRDAVYYTYYEYPSVHMVKRHYGVATDRYKLMHFYYDIDEWELYDLETDPEELRNVYDDPSYSEVREMMHERLDEMREKYGDSDENNQKFLDAYMKVYDNR</sequence>
<evidence type="ECO:0000259" key="3">
    <source>
        <dbReference type="Pfam" id="PF16347"/>
    </source>
</evidence>